<reference evidence="1" key="1">
    <citation type="submission" date="2023-10" db="EMBL/GenBank/DDBJ databases">
        <authorList>
            <person name="Rodriguez Cubillos JULIANA M."/>
            <person name="De Vega J."/>
        </authorList>
    </citation>
    <scope>NUCLEOTIDE SEQUENCE</scope>
</reference>
<name>A0ACB0JMT0_TRIPR</name>
<organism evidence="1 2">
    <name type="scientific">Trifolium pratense</name>
    <name type="common">Red clover</name>
    <dbReference type="NCBI Taxonomy" id="57577"/>
    <lineage>
        <taxon>Eukaryota</taxon>
        <taxon>Viridiplantae</taxon>
        <taxon>Streptophyta</taxon>
        <taxon>Embryophyta</taxon>
        <taxon>Tracheophyta</taxon>
        <taxon>Spermatophyta</taxon>
        <taxon>Magnoliopsida</taxon>
        <taxon>eudicotyledons</taxon>
        <taxon>Gunneridae</taxon>
        <taxon>Pentapetalae</taxon>
        <taxon>rosids</taxon>
        <taxon>fabids</taxon>
        <taxon>Fabales</taxon>
        <taxon>Fabaceae</taxon>
        <taxon>Papilionoideae</taxon>
        <taxon>50 kb inversion clade</taxon>
        <taxon>NPAAA clade</taxon>
        <taxon>Hologalegina</taxon>
        <taxon>IRL clade</taxon>
        <taxon>Trifolieae</taxon>
        <taxon>Trifolium</taxon>
    </lineage>
</organism>
<sequence>MQFKFIKSQAQQCMKPAPNLPLVKLQFSAPKGYTIGLQIRRKNGYAFNASKKNQPANCVLKIFWLD</sequence>
<comment type="caution">
    <text evidence="1">The sequence shown here is derived from an EMBL/GenBank/DDBJ whole genome shotgun (WGS) entry which is preliminary data.</text>
</comment>
<dbReference type="EMBL" id="CASHSV030000098">
    <property type="protein sequence ID" value="CAJ2645575.1"/>
    <property type="molecule type" value="Genomic_DNA"/>
</dbReference>
<accession>A0ACB0JMT0</accession>
<evidence type="ECO:0000313" key="2">
    <source>
        <dbReference type="Proteomes" id="UP001177021"/>
    </source>
</evidence>
<keyword evidence="2" id="KW-1185">Reference proteome</keyword>
<dbReference type="Proteomes" id="UP001177021">
    <property type="component" value="Unassembled WGS sequence"/>
</dbReference>
<evidence type="ECO:0000313" key="1">
    <source>
        <dbReference type="EMBL" id="CAJ2645575.1"/>
    </source>
</evidence>
<protein>
    <submittedName>
        <fullName evidence="1">Uncharacterized protein</fullName>
    </submittedName>
</protein>
<gene>
    <name evidence="1" type="ORF">MILVUS5_LOCUS14448</name>
</gene>
<proteinExistence type="predicted"/>